<sequence length="139" mass="16185">MKETAQNRLRRYNIKPSVQRMAVLDYLMTHHTHPTADTIFNALYPSIPTLSKATVYNTLNLLTEQGVIQMITIDEKNARFDARETPHLHFRCTECGEIFDFDLPPFQMEMLKDFEISDIQMYCKGVCPSCQKKKHSINN</sequence>
<feature type="binding site" evidence="11">
    <location>
        <position position="127"/>
    </location>
    <ligand>
        <name>Zn(2+)</name>
        <dbReference type="ChEBI" id="CHEBI:29105"/>
    </ligand>
</feature>
<dbReference type="InterPro" id="IPR002481">
    <property type="entry name" value="FUR"/>
</dbReference>
<evidence type="ECO:0000256" key="3">
    <source>
        <dbReference type="ARBA" id="ARBA00020910"/>
    </source>
</evidence>
<dbReference type="InterPro" id="IPR036390">
    <property type="entry name" value="WH_DNA-bd_sf"/>
</dbReference>
<organism evidence="12 13">
    <name type="scientific">Barnesiella viscericola</name>
    <dbReference type="NCBI Taxonomy" id="397865"/>
    <lineage>
        <taxon>Bacteria</taxon>
        <taxon>Pseudomonadati</taxon>
        <taxon>Bacteroidota</taxon>
        <taxon>Bacteroidia</taxon>
        <taxon>Bacteroidales</taxon>
        <taxon>Barnesiellaceae</taxon>
        <taxon>Barnesiella</taxon>
    </lineage>
</organism>
<keyword evidence="9" id="KW-0238">DNA-binding</keyword>
<name>A0A921MQK1_9BACT</name>
<dbReference type="GO" id="GO:0005737">
    <property type="term" value="C:cytoplasm"/>
    <property type="evidence" value="ECO:0007669"/>
    <property type="project" value="UniProtKB-SubCell"/>
</dbReference>
<dbReference type="GO" id="GO:1900376">
    <property type="term" value="P:regulation of secondary metabolite biosynthetic process"/>
    <property type="evidence" value="ECO:0007669"/>
    <property type="project" value="TreeGrafter"/>
</dbReference>
<dbReference type="Gene3D" id="3.30.1490.190">
    <property type="match status" value="1"/>
</dbReference>
<evidence type="ECO:0000256" key="10">
    <source>
        <dbReference type="ARBA" id="ARBA00023163"/>
    </source>
</evidence>
<evidence type="ECO:0000256" key="8">
    <source>
        <dbReference type="ARBA" id="ARBA00023015"/>
    </source>
</evidence>
<comment type="similarity">
    <text evidence="2">Belongs to the Fur family.</text>
</comment>
<feature type="binding site" evidence="11">
    <location>
        <position position="130"/>
    </location>
    <ligand>
        <name>Zn(2+)</name>
        <dbReference type="ChEBI" id="CHEBI:29105"/>
    </ligand>
</feature>
<dbReference type="AlphaFoldDB" id="A0A921MQK1"/>
<evidence type="ECO:0000256" key="2">
    <source>
        <dbReference type="ARBA" id="ARBA00007957"/>
    </source>
</evidence>
<evidence type="ECO:0000256" key="4">
    <source>
        <dbReference type="ARBA" id="ARBA00022490"/>
    </source>
</evidence>
<dbReference type="GO" id="GO:0000976">
    <property type="term" value="F:transcription cis-regulatory region binding"/>
    <property type="evidence" value="ECO:0007669"/>
    <property type="project" value="TreeGrafter"/>
</dbReference>
<proteinExistence type="inferred from homology"/>
<comment type="subcellular location">
    <subcellularLocation>
        <location evidence="1">Cytoplasm</location>
    </subcellularLocation>
</comment>
<keyword evidence="4" id="KW-0963">Cytoplasm</keyword>
<dbReference type="GeneID" id="90528108"/>
<keyword evidence="8" id="KW-0805">Transcription regulation</keyword>
<gene>
    <name evidence="12" type="ORF">K8U91_06020</name>
</gene>
<dbReference type="InterPro" id="IPR036388">
    <property type="entry name" value="WH-like_DNA-bd_sf"/>
</dbReference>
<dbReference type="PANTHER" id="PTHR33202:SF8">
    <property type="entry name" value="PEROXIDE-RESPONSIVE REPRESSOR PERR"/>
    <property type="match status" value="1"/>
</dbReference>
<comment type="cofactor">
    <cofactor evidence="11">
        <name>Zn(2+)</name>
        <dbReference type="ChEBI" id="CHEBI:29105"/>
    </cofactor>
    <text evidence="11">Binds 1 zinc ion per subunit.</text>
</comment>
<accession>A0A921MQK1</accession>
<feature type="binding site" evidence="11">
    <location>
        <position position="92"/>
    </location>
    <ligand>
        <name>Zn(2+)</name>
        <dbReference type="ChEBI" id="CHEBI:29105"/>
    </ligand>
</feature>
<dbReference type="RefSeq" id="WP_025277477.1">
    <property type="nucleotide sequence ID" value="NZ_CAKMIC010000003.1"/>
</dbReference>
<dbReference type="Proteomes" id="UP000757103">
    <property type="component" value="Unassembled WGS sequence"/>
</dbReference>
<reference evidence="12" key="1">
    <citation type="journal article" date="2021" name="PeerJ">
        <title>Extensive microbial diversity within the chicken gut microbiome revealed by metagenomics and culture.</title>
        <authorList>
            <person name="Gilroy R."/>
            <person name="Ravi A."/>
            <person name="Getino M."/>
            <person name="Pursley I."/>
            <person name="Horton D.L."/>
            <person name="Alikhan N.F."/>
            <person name="Baker D."/>
            <person name="Gharbi K."/>
            <person name="Hall N."/>
            <person name="Watson M."/>
            <person name="Adriaenssens E.M."/>
            <person name="Foster-Nyarko E."/>
            <person name="Jarju S."/>
            <person name="Secka A."/>
            <person name="Antonio M."/>
            <person name="Oren A."/>
            <person name="Chaudhuri R.R."/>
            <person name="La Ragione R."/>
            <person name="Hildebrand F."/>
            <person name="Pallen M.J."/>
        </authorList>
    </citation>
    <scope>NUCLEOTIDE SEQUENCE</scope>
    <source>
        <strain evidence="12">CHK121-7720</strain>
    </source>
</reference>
<dbReference type="CDD" id="cd07153">
    <property type="entry name" value="Fur_like"/>
    <property type="match status" value="1"/>
</dbReference>
<reference evidence="12" key="2">
    <citation type="submission" date="2021-09" db="EMBL/GenBank/DDBJ databases">
        <authorList>
            <person name="Gilroy R."/>
        </authorList>
    </citation>
    <scope>NUCLEOTIDE SEQUENCE</scope>
    <source>
        <strain evidence="12">CHK121-7720</strain>
    </source>
</reference>
<evidence type="ECO:0000256" key="1">
    <source>
        <dbReference type="ARBA" id="ARBA00004496"/>
    </source>
</evidence>
<keyword evidence="5" id="KW-0678">Repressor</keyword>
<comment type="caution">
    <text evidence="12">The sequence shown here is derived from an EMBL/GenBank/DDBJ whole genome shotgun (WGS) entry which is preliminary data.</text>
</comment>
<evidence type="ECO:0000256" key="6">
    <source>
        <dbReference type="ARBA" id="ARBA00022723"/>
    </source>
</evidence>
<dbReference type="SUPFAM" id="SSF46785">
    <property type="entry name" value="Winged helix' DNA-binding domain"/>
    <property type="match status" value="1"/>
</dbReference>
<dbReference type="GO" id="GO:0045892">
    <property type="term" value="P:negative regulation of DNA-templated transcription"/>
    <property type="evidence" value="ECO:0007669"/>
    <property type="project" value="TreeGrafter"/>
</dbReference>
<evidence type="ECO:0000313" key="13">
    <source>
        <dbReference type="Proteomes" id="UP000757103"/>
    </source>
</evidence>
<evidence type="ECO:0000256" key="5">
    <source>
        <dbReference type="ARBA" id="ARBA00022491"/>
    </source>
</evidence>
<feature type="binding site" evidence="11">
    <location>
        <position position="95"/>
    </location>
    <ligand>
        <name>Zn(2+)</name>
        <dbReference type="ChEBI" id="CHEBI:29105"/>
    </ligand>
</feature>
<dbReference type="GO" id="GO:0008270">
    <property type="term" value="F:zinc ion binding"/>
    <property type="evidence" value="ECO:0007669"/>
    <property type="project" value="TreeGrafter"/>
</dbReference>
<dbReference type="PANTHER" id="PTHR33202">
    <property type="entry name" value="ZINC UPTAKE REGULATION PROTEIN"/>
    <property type="match status" value="1"/>
</dbReference>
<keyword evidence="6 11" id="KW-0479">Metal-binding</keyword>
<dbReference type="Pfam" id="PF01475">
    <property type="entry name" value="FUR"/>
    <property type="match status" value="1"/>
</dbReference>
<evidence type="ECO:0000313" key="12">
    <source>
        <dbReference type="EMBL" id="HJG89013.1"/>
    </source>
</evidence>
<dbReference type="GO" id="GO:0003700">
    <property type="term" value="F:DNA-binding transcription factor activity"/>
    <property type="evidence" value="ECO:0007669"/>
    <property type="project" value="InterPro"/>
</dbReference>
<protein>
    <recommendedName>
        <fullName evidence="3">Ferric uptake regulation protein</fullName>
    </recommendedName>
</protein>
<keyword evidence="10" id="KW-0804">Transcription</keyword>
<evidence type="ECO:0000256" key="7">
    <source>
        <dbReference type="ARBA" id="ARBA00022833"/>
    </source>
</evidence>
<evidence type="ECO:0000256" key="11">
    <source>
        <dbReference type="PIRSR" id="PIRSR602481-1"/>
    </source>
</evidence>
<dbReference type="Gene3D" id="1.10.10.10">
    <property type="entry name" value="Winged helix-like DNA-binding domain superfamily/Winged helix DNA-binding domain"/>
    <property type="match status" value="1"/>
</dbReference>
<keyword evidence="7 11" id="KW-0862">Zinc</keyword>
<dbReference type="InterPro" id="IPR043135">
    <property type="entry name" value="Fur_C"/>
</dbReference>
<dbReference type="FunFam" id="1.10.10.10:FF:000007">
    <property type="entry name" value="Ferric uptake regulation protein"/>
    <property type="match status" value="1"/>
</dbReference>
<dbReference type="EMBL" id="DYUD01000018">
    <property type="protein sequence ID" value="HJG89013.1"/>
    <property type="molecule type" value="Genomic_DNA"/>
</dbReference>
<evidence type="ECO:0000256" key="9">
    <source>
        <dbReference type="ARBA" id="ARBA00023125"/>
    </source>
</evidence>